<keyword evidence="3" id="KW-1185">Reference proteome</keyword>
<dbReference type="InterPro" id="IPR052715">
    <property type="entry name" value="RAYT_transposase"/>
</dbReference>
<dbReference type="PANTHER" id="PTHR36966:SF1">
    <property type="entry name" value="REP-ASSOCIATED TYROSINE TRANSPOSASE"/>
    <property type="match status" value="1"/>
</dbReference>
<dbReference type="GO" id="GO:0006313">
    <property type="term" value="P:DNA transposition"/>
    <property type="evidence" value="ECO:0007669"/>
    <property type="project" value="InterPro"/>
</dbReference>
<gene>
    <name evidence="2" type="ORF">SAMN04488541_10845</name>
</gene>
<dbReference type="InterPro" id="IPR036515">
    <property type="entry name" value="Transposase_17_sf"/>
</dbReference>
<organism evidence="2 3">
    <name type="scientific">Thermoflexibacter ruber</name>
    <dbReference type="NCBI Taxonomy" id="1003"/>
    <lineage>
        <taxon>Bacteria</taxon>
        <taxon>Pseudomonadati</taxon>
        <taxon>Bacteroidota</taxon>
        <taxon>Cytophagia</taxon>
        <taxon>Cytophagales</taxon>
        <taxon>Thermoflexibacteraceae</taxon>
        <taxon>Thermoflexibacter</taxon>
    </lineage>
</organism>
<dbReference type="STRING" id="1003.SAMN04488541_10845"/>
<feature type="domain" description="Transposase IS200-like" evidence="1">
    <location>
        <begin position="11"/>
        <end position="150"/>
    </location>
</feature>
<dbReference type="RefSeq" id="WP_091549570.1">
    <property type="nucleotide sequence ID" value="NZ_FONY01000084.1"/>
</dbReference>
<sequence length="183" mass="21883">MKDSRPYAIDDPDGVYFVTFATVYWIDVFTRKRYKDIVVESLKFCQEKKGLDLFAWCLMTNHIHLILRAKEGFNLSDILRDFKKFTASQIIRSMQEDPESRKEWILWLFEQAAKKNSRNTLHQFWQQDNHPEQIFTEKFGAQKLDYLHNNPVEEGWVENPWDYLYSSARNYAGEKGLLEVLFL</sequence>
<accession>A0A1I2K5Q2</accession>
<dbReference type="PANTHER" id="PTHR36966">
    <property type="entry name" value="REP-ASSOCIATED TYROSINE TRANSPOSASE"/>
    <property type="match status" value="1"/>
</dbReference>
<name>A0A1I2K5Q2_9BACT</name>
<dbReference type="Gene3D" id="3.30.70.1290">
    <property type="entry name" value="Transposase IS200-like"/>
    <property type="match status" value="1"/>
</dbReference>
<dbReference type="NCBIfam" id="NF047646">
    <property type="entry name" value="REP_Tyr_transpos"/>
    <property type="match status" value="1"/>
</dbReference>
<dbReference type="EMBL" id="FONY01000084">
    <property type="protein sequence ID" value="SFF61678.1"/>
    <property type="molecule type" value="Genomic_DNA"/>
</dbReference>
<reference evidence="2 3" key="1">
    <citation type="submission" date="2016-10" db="EMBL/GenBank/DDBJ databases">
        <authorList>
            <person name="de Groot N.N."/>
        </authorList>
    </citation>
    <scope>NUCLEOTIDE SEQUENCE [LARGE SCALE GENOMIC DNA]</scope>
    <source>
        <strain>GEY</strain>
        <strain evidence="3">DSM 9560</strain>
    </source>
</reference>
<dbReference type="SMART" id="SM01321">
    <property type="entry name" value="Y1_Tnp"/>
    <property type="match status" value="1"/>
</dbReference>
<dbReference type="AlphaFoldDB" id="A0A1I2K5Q2"/>
<protein>
    <submittedName>
        <fullName evidence="2">REP element-mobilizing transposase RayT</fullName>
    </submittedName>
</protein>
<dbReference type="Pfam" id="PF01797">
    <property type="entry name" value="Y1_Tnp"/>
    <property type="match status" value="1"/>
</dbReference>
<dbReference type="GO" id="GO:0043565">
    <property type="term" value="F:sequence-specific DNA binding"/>
    <property type="evidence" value="ECO:0007669"/>
    <property type="project" value="TreeGrafter"/>
</dbReference>
<dbReference type="GO" id="GO:0004803">
    <property type="term" value="F:transposase activity"/>
    <property type="evidence" value="ECO:0007669"/>
    <property type="project" value="InterPro"/>
</dbReference>
<dbReference type="OrthoDB" id="9788881at2"/>
<dbReference type="SUPFAM" id="SSF143422">
    <property type="entry name" value="Transposase IS200-like"/>
    <property type="match status" value="1"/>
</dbReference>
<evidence type="ECO:0000313" key="3">
    <source>
        <dbReference type="Proteomes" id="UP000199513"/>
    </source>
</evidence>
<proteinExistence type="predicted"/>
<evidence type="ECO:0000313" key="2">
    <source>
        <dbReference type="EMBL" id="SFF61678.1"/>
    </source>
</evidence>
<dbReference type="Proteomes" id="UP000199513">
    <property type="component" value="Unassembled WGS sequence"/>
</dbReference>
<dbReference type="InterPro" id="IPR002686">
    <property type="entry name" value="Transposase_17"/>
</dbReference>
<evidence type="ECO:0000259" key="1">
    <source>
        <dbReference type="SMART" id="SM01321"/>
    </source>
</evidence>